<comment type="pathway">
    <text evidence="1 7">Glycan biosynthesis; glycogen biosynthesis.</text>
</comment>
<keyword evidence="10" id="KW-1185">Reference proteome</keyword>
<protein>
    <recommendedName>
        <fullName evidence="7">Glycogen [starch] synthase</fullName>
        <ecNumber evidence="7">2.4.1.11</ecNumber>
    </recommendedName>
</protein>
<dbReference type="GO" id="GO:0004373">
    <property type="term" value="F:alpha-1,4-glucan glucosyltransferase (UDP-glucose donor) activity"/>
    <property type="evidence" value="ECO:0007669"/>
    <property type="project" value="UniProtKB-EC"/>
</dbReference>
<dbReference type="UniPathway" id="UPA00164"/>
<evidence type="ECO:0000256" key="1">
    <source>
        <dbReference type="ARBA" id="ARBA00004964"/>
    </source>
</evidence>
<comment type="similarity">
    <text evidence="2 7">Belongs to the glycosyltransferase 3 family.</text>
</comment>
<evidence type="ECO:0000313" key="10">
    <source>
        <dbReference type="Proteomes" id="UP000186922"/>
    </source>
</evidence>
<organism evidence="9 10">
    <name type="scientific">Ramazzottius varieornatus</name>
    <name type="common">Water bear</name>
    <name type="synonym">Tardigrade</name>
    <dbReference type="NCBI Taxonomy" id="947166"/>
    <lineage>
        <taxon>Eukaryota</taxon>
        <taxon>Metazoa</taxon>
        <taxon>Ecdysozoa</taxon>
        <taxon>Tardigrada</taxon>
        <taxon>Eutardigrada</taxon>
        <taxon>Parachela</taxon>
        <taxon>Hypsibioidea</taxon>
        <taxon>Ramazzottiidae</taxon>
        <taxon>Ramazzottius</taxon>
    </lineage>
</organism>
<dbReference type="SUPFAM" id="SSF53756">
    <property type="entry name" value="UDP-Glycosyltransferase/glycogen phosphorylase"/>
    <property type="match status" value="1"/>
</dbReference>
<dbReference type="GO" id="GO:0005978">
    <property type="term" value="P:glycogen biosynthetic process"/>
    <property type="evidence" value="ECO:0007669"/>
    <property type="project" value="UniProtKB-UniPathway"/>
</dbReference>
<dbReference type="PANTHER" id="PTHR10176">
    <property type="entry name" value="GLYCOGEN SYNTHASE"/>
    <property type="match status" value="1"/>
</dbReference>
<sequence length="221" mass="24454">MLDDKTDAVLMEVRRCRLFNHPSDRVKVIFHPQFLSPSSPVLPMEYDEFVHGCHLGVFPSSYEPWGYTPAECAVIGVPSITTNLSGFGCFIEELIPNPADFGIFLVDRKYKSAEQAIEQLTGYIHSFTKLSGSERRLQRRKTELLRNVLDWKTLGYAYRKARNMALQMLPKASSSASRPGSASSKAPSRPSTGRSSRPAASRPSSRPSSASAKGKPVKTTT</sequence>
<dbReference type="EMBL" id="BDGG01000003">
    <property type="protein sequence ID" value="GAU96288.1"/>
    <property type="molecule type" value="Genomic_DNA"/>
</dbReference>
<evidence type="ECO:0000256" key="8">
    <source>
        <dbReference type="SAM" id="MobiDB-lite"/>
    </source>
</evidence>
<dbReference type="Pfam" id="PF05693">
    <property type="entry name" value="Glycogen_syn"/>
    <property type="match status" value="1"/>
</dbReference>
<evidence type="ECO:0000256" key="3">
    <source>
        <dbReference type="ARBA" id="ARBA00022676"/>
    </source>
</evidence>
<keyword evidence="5 7" id="KW-0320">Glycogen biosynthesis</keyword>
<dbReference type="PANTHER" id="PTHR10176:SF3">
    <property type="entry name" value="GLYCOGEN [STARCH] SYNTHASE"/>
    <property type="match status" value="1"/>
</dbReference>
<dbReference type="STRING" id="947166.A0A1D1VCQ6"/>
<dbReference type="EC" id="2.4.1.11" evidence="7"/>
<accession>A0A1D1VCQ6</accession>
<evidence type="ECO:0000256" key="5">
    <source>
        <dbReference type="ARBA" id="ARBA00023056"/>
    </source>
</evidence>
<comment type="caution">
    <text evidence="9">The sequence shown here is derived from an EMBL/GenBank/DDBJ whole genome shotgun (WGS) entry which is preliminary data.</text>
</comment>
<evidence type="ECO:0000313" key="9">
    <source>
        <dbReference type="EMBL" id="GAU96288.1"/>
    </source>
</evidence>
<name>A0A1D1VCQ6_RAMVA</name>
<dbReference type="InterPro" id="IPR008631">
    <property type="entry name" value="Glycogen_synth"/>
</dbReference>
<feature type="compositionally biased region" description="Low complexity" evidence="8">
    <location>
        <begin position="170"/>
        <end position="212"/>
    </location>
</feature>
<evidence type="ECO:0000256" key="4">
    <source>
        <dbReference type="ARBA" id="ARBA00022679"/>
    </source>
</evidence>
<dbReference type="Gene3D" id="3.40.50.2000">
    <property type="entry name" value="Glycogen Phosphorylase B"/>
    <property type="match status" value="1"/>
</dbReference>
<comment type="function">
    <text evidence="7">Transfers the glycosyl residue from UDP-Glc to the non-reducing end of alpha-1,4-glucan.</text>
</comment>
<keyword evidence="3 7" id="KW-0328">Glycosyltransferase</keyword>
<dbReference type="AlphaFoldDB" id="A0A1D1VCQ6"/>
<dbReference type="OrthoDB" id="6335297at2759"/>
<dbReference type="Proteomes" id="UP000186922">
    <property type="component" value="Unassembled WGS sequence"/>
</dbReference>
<dbReference type="GO" id="GO:0005737">
    <property type="term" value="C:cytoplasm"/>
    <property type="evidence" value="ECO:0007669"/>
    <property type="project" value="TreeGrafter"/>
</dbReference>
<comment type="catalytic activity">
    <reaction evidence="6">
        <text>[(1-&gt;4)-alpha-D-glucosyl](n) + UDP-alpha-D-glucose = [(1-&gt;4)-alpha-D-glucosyl](n+1) + UDP + H(+)</text>
        <dbReference type="Rhea" id="RHEA:18549"/>
        <dbReference type="Rhea" id="RHEA-COMP:9584"/>
        <dbReference type="Rhea" id="RHEA-COMP:9587"/>
        <dbReference type="ChEBI" id="CHEBI:15378"/>
        <dbReference type="ChEBI" id="CHEBI:15444"/>
        <dbReference type="ChEBI" id="CHEBI:58223"/>
        <dbReference type="ChEBI" id="CHEBI:58885"/>
        <dbReference type="EC" id="2.4.1.11"/>
    </reaction>
    <physiologicalReaction direction="left-to-right" evidence="6">
        <dbReference type="Rhea" id="RHEA:18550"/>
    </physiologicalReaction>
</comment>
<evidence type="ECO:0000256" key="6">
    <source>
        <dbReference type="ARBA" id="ARBA00047345"/>
    </source>
</evidence>
<keyword evidence="4 7" id="KW-0808">Transferase</keyword>
<evidence type="ECO:0000256" key="7">
    <source>
        <dbReference type="RuleBase" id="RU363104"/>
    </source>
</evidence>
<feature type="region of interest" description="Disordered" evidence="8">
    <location>
        <begin position="169"/>
        <end position="221"/>
    </location>
</feature>
<evidence type="ECO:0000256" key="2">
    <source>
        <dbReference type="ARBA" id="ARBA00010686"/>
    </source>
</evidence>
<proteinExistence type="inferred from homology"/>
<reference evidence="9 10" key="1">
    <citation type="journal article" date="2016" name="Nat. Commun.">
        <title>Extremotolerant tardigrade genome and improved radiotolerance of human cultured cells by tardigrade-unique protein.</title>
        <authorList>
            <person name="Hashimoto T."/>
            <person name="Horikawa D.D."/>
            <person name="Saito Y."/>
            <person name="Kuwahara H."/>
            <person name="Kozuka-Hata H."/>
            <person name="Shin-I T."/>
            <person name="Minakuchi Y."/>
            <person name="Ohishi K."/>
            <person name="Motoyama A."/>
            <person name="Aizu T."/>
            <person name="Enomoto A."/>
            <person name="Kondo K."/>
            <person name="Tanaka S."/>
            <person name="Hara Y."/>
            <person name="Koshikawa S."/>
            <person name="Sagara H."/>
            <person name="Miura T."/>
            <person name="Yokobori S."/>
            <person name="Miyagawa K."/>
            <person name="Suzuki Y."/>
            <person name="Kubo T."/>
            <person name="Oyama M."/>
            <person name="Kohara Y."/>
            <person name="Fujiyama A."/>
            <person name="Arakawa K."/>
            <person name="Katayama T."/>
            <person name="Toyoda A."/>
            <person name="Kunieda T."/>
        </authorList>
    </citation>
    <scope>NUCLEOTIDE SEQUENCE [LARGE SCALE GENOMIC DNA]</scope>
    <source>
        <strain evidence="9 10">YOKOZUNA-1</strain>
    </source>
</reference>
<gene>
    <name evidence="9" type="primary">RvY_07755-1</name>
    <name evidence="9" type="synonym">RvY_07755.1</name>
    <name evidence="9" type="ORF">RvY_07755</name>
</gene>